<reference evidence="3" key="1">
    <citation type="submission" date="2017-02" db="UniProtKB">
        <authorList>
            <consortium name="WormBaseParasite"/>
        </authorList>
    </citation>
    <scope>IDENTIFICATION</scope>
</reference>
<dbReference type="AlphaFoldDB" id="A0A0R3WHD1"/>
<name>A0A0R3WHD1_TAEAS</name>
<keyword evidence="2" id="KW-1185">Reference proteome</keyword>
<dbReference type="EMBL" id="UYRS01021883">
    <property type="protein sequence ID" value="VDK50796.1"/>
    <property type="molecule type" value="Genomic_DNA"/>
</dbReference>
<accession>A0A0R3WHD1</accession>
<protein>
    <submittedName>
        <fullName evidence="3">Nitroreductase domain-containing protein</fullName>
    </submittedName>
</protein>
<gene>
    <name evidence="1" type="ORF">TASK_LOCUS10275</name>
</gene>
<evidence type="ECO:0000313" key="1">
    <source>
        <dbReference type="EMBL" id="VDK50796.1"/>
    </source>
</evidence>
<proteinExistence type="predicted"/>
<dbReference type="WBParaSite" id="TASK_0001027401-mRNA-1">
    <property type="protein sequence ID" value="TASK_0001027401-mRNA-1"/>
    <property type="gene ID" value="TASK_0001027401"/>
</dbReference>
<organism evidence="3">
    <name type="scientific">Taenia asiatica</name>
    <name type="common">Asian tapeworm</name>
    <dbReference type="NCBI Taxonomy" id="60517"/>
    <lineage>
        <taxon>Eukaryota</taxon>
        <taxon>Metazoa</taxon>
        <taxon>Spiralia</taxon>
        <taxon>Lophotrochozoa</taxon>
        <taxon>Platyhelminthes</taxon>
        <taxon>Cestoda</taxon>
        <taxon>Eucestoda</taxon>
        <taxon>Cyclophyllidea</taxon>
        <taxon>Taeniidae</taxon>
        <taxon>Taenia</taxon>
    </lineage>
</organism>
<reference evidence="1 2" key="2">
    <citation type="submission" date="2018-11" db="EMBL/GenBank/DDBJ databases">
        <authorList>
            <consortium name="Pathogen Informatics"/>
        </authorList>
    </citation>
    <scope>NUCLEOTIDE SEQUENCE [LARGE SCALE GENOMIC DNA]</scope>
</reference>
<sequence length="71" mass="8080">MFVFCEREWRHYEEAALGANFAFAMAWHICQVRLARLATSSDLQLGVDRYPGLPIGLGVDVDPVWRPCDVI</sequence>
<evidence type="ECO:0000313" key="2">
    <source>
        <dbReference type="Proteomes" id="UP000282613"/>
    </source>
</evidence>
<evidence type="ECO:0000313" key="3">
    <source>
        <dbReference type="WBParaSite" id="TASK_0001027401-mRNA-1"/>
    </source>
</evidence>
<dbReference type="Proteomes" id="UP000282613">
    <property type="component" value="Unassembled WGS sequence"/>
</dbReference>